<feature type="chain" id="PRO_5012820789" evidence="1">
    <location>
        <begin position="22"/>
        <end position="182"/>
    </location>
</feature>
<organism evidence="3 4">
    <name type="scientific">Daejeonella lutea</name>
    <dbReference type="NCBI Taxonomy" id="572036"/>
    <lineage>
        <taxon>Bacteria</taxon>
        <taxon>Pseudomonadati</taxon>
        <taxon>Bacteroidota</taxon>
        <taxon>Sphingobacteriia</taxon>
        <taxon>Sphingobacteriales</taxon>
        <taxon>Sphingobacteriaceae</taxon>
        <taxon>Daejeonella</taxon>
    </lineage>
</organism>
<dbReference type="PROSITE" id="PS50213">
    <property type="entry name" value="FAS1"/>
    <property type="match status" value="1"/>
</dbReference>
<keyword evidence="1" id="KW-0732">Signal</keyword>
<dbReference type="InterPro" id="IPR000782">
    <property type="entry name" value="FAS1_domain"/>
</dbReference>
<dbReference type="STRING" id="572036.SAMN05661099_0804"/>
<evidence type="ECO:0000256" key="1">
    <source>
        <dbReference type="SAM" id="SignalP"/>
    </source>
</evidence>
<dbReference type="Pfam" id="PF02469">
    <property type="entry name" value="Fasciclin"/>
    <property type="match status" value="1"/>
</dbReference>
<dbReference type="EMBL" id="FUYR01000001">
    <property type="protein sequence ID" value="SKB35232.1"/>
    <property type="molecule type" value="Genomic_DNA"/>
</dbReference>
<dbReference type="Proteomes" id="UP000189981">
    <property type="component" value="Unassembled WGS sequence"/>
</dbReference>
<keyword evidence="4" id="KW-1185">Reference proteome</keyword>
<dbReference type="PANTHER" id="PTHR10900:SF77">
    <property type="entry name" value="FI19380P1"/>
    <property type="match status" value="1"/>
</dbReference>
<dbReference type="PANTHER" id="PTHR10900">
    <property type="entry name" value="PERIOSTIN-RELATED"/>
    <property type="match status" value="1"/>
</dbReference>
<dbReference type="Gene3D" id="2.30.180.10">
    <property type="entry name" value="FAS1 domain"/>
    <property type="match status" value="1"/>
</dbReference>
<feature type="domain" description="FAS1" evidence="2">
    <location>
        <begin position="35"/>
        <end position="179"/>
    </location>
</feature>
<evidence type="ECO:0000259" key="2">
    <source>
        <dbReference type="PROSITE" id="PS50213"/>
    </source>
</evidence>
<dbReference type="OrthoDB" id="9800666at2"/>
<dbReference type="AlphaFoldDB" id="A0A1T5AJN6"/>
<dbReference type="SMART" id="SM00554">
    <property type="entry name" value="FAS1"/>
    <property type="match status" value="1"/>
</dbReference>
<dbReference type="RefSeq" id="WP_079701353.1">
    <property type="nucleotide sequence ID" value="NZ_FUYR01000001.1"/>
</dbReference>
<dbReference type="GO" id="GO:0005615">
    <property type="term" value="C:extracellular space"/>
    <property type="evidence" value="ECO:0007669"/>
    <property type="project" value="TreeGrafter"/>
</dbReference>
<proteinExistence type="predicted"/>
<feature type="signal peptide" evidence="1">
    <location>
        <begin position="1"/>
        <end position="21"/>
    </location>
</feature>
<protein>
    <submittedName>
        <fullName evidence="3">Uncaracterized surface protein containing fasciclin (FAS1) repeats</fullName>
    </submittedName>
</protein>
<sequence length="182" mass="18964">MKKIFILTIALAASAITSTFAQSTKIVGGAEMYPTKDIVDNAVNSKDHTTLVAAVKAAGLVETLKGDGPFTVFAPTNAAFDKLPAGTVGTLVKPENKAMLTKILTYHVVAGKLGSKEIAKAIKDGKGTAEFSTVSGGKIWAMMNGKSLVLKDETGATSIVTIADVFQKNGVIHVIDSVIMPK</sequence>
<accession>A0A1T5AJN6</accession>
<dbReference type="FunFam" id="2.30.180.10:FF:000019">
    <property type="entry name" value="Cell surface lipoprotein"/>
    <property type="match status" value="1"/>
</dbReference>
<name>A0A1T5AJN6_9SPHI</name>
<dbReference type="SUPFAM" id="SSF82153">
    <property type="entry name" value="FAS1 domain"/>
    <property type="match status" value="1"/>
</dbReference>
<reference evidence="4" key="1">
    <citation type="submission" date="2017-02" db="EMBL/GenBank/DDBJ databases">
        <authorList>
            <person name="Varghese N."/>
            <person name="Submissions S."/>
        </authorList>
    </citation>
    <scope>NUCLEOTIDE SEQUENCE [LARGE SCALE GENOMIC DNA]</scope>
    <source>
        <strain evidence="4">DSM 22385</strain>
    </source>
</reference>
<evidence type="ECO:0000313" key="3">
    <source>
        <dbReference type="EMBL" id="SKB35232.1"/>
    </source>
</evidence>
<dbReference type="InterPro" id="IPR050904">
    <property type="entry name" value="Adhesion/Biosynth-related"/>
</dbReference>
<dbReference type="InterPro" id="IPR036378">
    <property type="entry name" value="FAS1_dom_sf"/>
</dbReference>
<evidence type="ECO:0000313" key="4">
    <source>
        <dbReference type="Proteomes" id="UP000189981"/>
    </source>
</evidence>
<gene>
    <name evidence="3" type="ORF">SAMN05661099_0804</name>
</gene>